<proteinExistence type="predicted"/>
<comment type="caution">
    <text evidence="1">The sequence shown here is derived from an EMBL/GenBank/DDBJ whole genome shotgun (WGS) entry which is preliminary data.</text>
</comment>
<organism evidence="1 2">
    <name type="scientific">Marvinbryantia formatexigens DSM 14469</name>
    <dbReference type="NCBI Taxonomy" id="478749"/>
    <lineage>
        <taxon>Bacteria</taxon>
        <taxon>Bacillati</taxon>
        <taxon>Bacillota</taxon>
        <taxon>Clostridia</taxon>
        <taxon>Lachnospirales</taxon>
        <taxon>Lachnospiraceae</taxon>
        <taxon>Marvinbryantia</taxon>
    </lineage>
</organism>
<dbReference type="Proteomes" id="UP000005561">
    <property type="component" value="Unassembled WGS sequence"/>
</dbReference>
<dbReference type="RefSeq" id="WP_006861806.1">
    <property type="nucleotide sequence ID" value="NZ_ACCL02000008.1"/>
</dbReference>
<protein>
    <submittedName>
        <fullName evidence="1">Uncharacterized protein</fullName>
    </submittedName>
</protein>
<reference evidence="1" key="1">
    <citation type="submission" date="2009-07" db="EMBL/GenBank/DDBJ databases">
        <authorList>
            <person name="Weinstock G."/>
            <person name="Sodergren E."/>
            <person name="Clifton S."/>
            <person name="Fulton L."/>
            <person name="Fulton B."/>
            <person name="Courtney L."/>
            <person name="Fronick C."/>
            <person name="Harrison M."/>
            <person name="Strong C."/>
            <person name="Farmer C."/>
            <person name="Delahaunty K."/>
            <person name="Markovic C."/>
            <person name="Hall O."/>
            <person name="Minx P."/>
            <person name="Tomlinson C."/>
            <person name="Mitreva M."/>
            <person name="Nelson J."/>
            <person name="Hou S."/>
            <person name="Wollam A."/>
            <person name="Pepin K.H."/>
            <person name="Johnson M."/>
            <person name="Bhonagiri V."/>
            <person name="Nash W.E."/>
            <person name="Warren W."/>
            <person name="Chinwalla A."/>
            <person name="Mardis E.R."/>
            <person name="Wilson R.K."/>
        </authorList>
    </citation>
    <scope>NUCLEOTIDE SEQUENCE [LARGE SCALE GENOMIC DNA]</scope>
    <source>
        <strain evidence="1">DSM 14469</strain>
    </source>
</reference>
<keyword evidence="2" id="KW-1185">Reference proteome</keyword>
<dbReference type="AlphaFoldDB" id="C6LEG3"/>
<dbReference type="EMBL" id="ACCL02000008">
    <property type="protein sequence ID" value="EET60946.1"/>
    <property type="molecule type" value="Genomic_DNA"/>
</dbReference>
<evidence type="ECO:0000313" key="1">
    <source>
        <dbReference type="EMBL" id="EET60946.1"/>
    </source>
</evidence>
<dbReference type="STRING" id="168384.SAMN05660368_00374"/>
<evidence type="ECO:0000313" key="2">
    <source>
        <dbReference type="Proteomes" id="UP000005561"/>
    </source>
</evidence>
<gene>
    <name evidence="1" type="ORF">BRYFOR_07012</name>
</gene>
<name>C6LEG3_9FIRM</name>
<accession>C6LEG3</accession>
<sequence length="257" mass="28388">MKFWKWYGKLYCRLLFAAAALLVFLAWQLGEAQGREQTPVLLMAELPEGEITAELLAQMEELPGFQKRWLLYEKSCEIRVGRYRAEASVTGVDFSEYPLTVVASAGEKTVGSVPPLVVGDTFFSQLTDENGKAITERQAEILRETFAEQRITLQADAKQNVVSAAASARMAEATGTSGQVSAGESAELLAIVKEEGVYMDASMMRRWLQGKGERPKAAGVMLEIRGEGNAETVREIMEKAGFAMKARFNCHAYDKNV</sequence>